<feature type="transmembrane region" description="Helical" evidence="1">
    <location>
        <begin position="20"/>
        <end position="38"/>
    </location>
</feature>
<evidence type="ECO:0000313" key="3">
    <source>
        <dbReference type="Proteomes" id="UP000256919"/>
    </source>
</evidence>
<keyword evidence="1" id="KW-0472">Membrane</keyword>
<comment type="caution">
    <text evidence="2">The sequence shown here is derived from an EMBL/GenBank/DDBJ whole genome shotgun (WGS) entry which is preliminary data.</text>
</comment>
<evidence type="ECO:0000256" key="1">
    <source>
        <dbReference type="SAM" id="Phobius"/>
    </source>
</evidence>
<evidence type="ECO:0008006" key="4">
    <source>
        <dbReference type="Google" id="ProtNLM"/>
    </source>
</evidence>
<proteinExistence type="predicted"/>
<keyword evidence="1" id="KW-0812">Transmembrane</keyword>
<dbReference type="EMBL" id="QREI01000007">
    <property type="protein sequence ID" value="REE08359.1"/>
    <property type="molecule type" value="Genomic_DNA"/>
</dbReference>
<protein>
    <recommendedName>
        <fullName evidence="4">Lipocalin-like protein</fullName>
    </recommendedName>
</protein>
<name>A0A3D9LLS1_9FLAO</name>
<dbReference type="Proteomes" id="UP000256919">
    <property type="component" value="Unassembled WGS sequence"/>
</dbReference>
<dbReference type="AlphaFoldDB" id="A0A3D9LLS1"/>
<organism evidence="2 3">
    <name type="scientific">Winogradskyella pacifica</name>
    <dbReference type="NCBI Taxonomy" id="664642"/>
    <lineage>
        <taxon>Bacteria</taxon>
        <taxon>Pseudomonadati</taxon>
        <taxon>Bacteroidota</taxon>
        <taxon>Flavobacteriia</taxon>
        <taxon>Flavobacteriales</taxon>
        <taxon>Flavobacteriaceae</taxon>
        <taxon>Winogradskyella</taxon>
    </lineage>
</organism>
<keyword evidence="3" id="KW-1185">Reference proteome</keyword>
<evidence type="ECO:0000313" key="2">
    <source>
        <dbReference type="EMBL" id="REE08359.1"/>
    </source>
</evidence>
<sequence length="157" mass="17597">MLRFVRNHLRKVVSYSYNQYLNIMKITFYIIALMLLTLSCSSDDDAQQDSEPTLNATWSLVNVSGGFAGVDDDFESGIITWHFNNESSEITVTNNDTSNAIHSGYASGTYSYEVLTTSNETSVVIDNTDLRIISLTTNQLILDEGMISDGFQYTFSR</sequence>
<keyword evidence="1" id="KW-1133">Transmembrane helix</keyword>
<reference evidence="2 3" key="1">
    <citation type="submission" date="2018-07" db="EMBL/GenBank/DDBJ databases">
        <title>Genomic Encyclopedia of Type Strains, Phase III (KMG-III): the genomes of soil and plant-associated and newly described type strains.</title>
        <authorList>
            <person name="Whitman W."/>
        </authorList>
    </citation>
    <scope>NUCLEOTIDE SEQUENCE [LARGE SCALE GENOMIC DNA]</scope>
    <source>
        <strain evidence="2 3">CECT 7948</strain>
    </source>
</reference>
<gene>
    <name evidence="2" type="ORF">DFQ09_10738</name>
</gene>
<accession>A0A3D9LLS1</accession>